<evidence type="ECO:0000256" key="1">
    <source>
        <dbReference type="SAM" id="MobiDB-lite"/>
    </source>
</evidence>
<feature type="compositionally biased region" description="Acidic residues" evidence="1">
    <location>
        <begin position="108"/>
        <end position="121"/>
    </location>
</feature>
<feature type="region of interest" description="Disordered" evidence="1">
    <location>
        <begin position="101"/>
        <end position="121"/>
    </location>
</feature>
<evidence type="ECO:0000313" key="3">
    <source>
        <dbReference type="Proteomes" id="UP000317243"/>
    </source>
</evidence>
<proteinExistence type="predicted"/>
<reference evidence="2 3" key="1">
    <citation type="submission" date="2019-02" db="EMBL/GenBank/DDBJ databases">
        <title>Deep-cultivation of Planctomycetes and their phenomic and genomic characterization uncovers novel biology.</title>
        <authorList>
            <person name="Wiegand S."/>
            <person name="Jogler M."/>
            <person name="Boedeker C."/>
            <person name="Pinto D."/>
            <person name="Vollmers J."/>
            <person name="Rivas-Marin E."/>
            <person name="Kohn T."/>
            <person name="Peeters S.H."/>
            <person name="Heuer A."/>
            <person name="Rast P."/>
            <person name="Oberbeckmann S."/>
            <person name="Bunk B."/>
            <person name="Jeske O."/>
            <person name="Meyerdierks A."/>
            <person name="Storesund J.E."/>
            <person name="Kallscheuer N."/>
            <person name="Luecker S."/>
            <person name="Lage O.M."/>
            <person name="Pohl T."/>
            <person name="Merkel B.J."/>
            <person name="Hornburger P."/>
            <person name="Mueller R.-W."/>
            <person name="Bruemmer F."/>
            <person name="Labrenz M."/>
            <person name="Spormann A.M."/>
            <person name="Op Den Camp H."/>
            <person name="Overmann J."/>
            <person name="Amann R."/>
            <person name="Jetten M.S.M."/>
            <person name="Mascher T."/>
            <person name="Medema M.H."/>
            <person name="Devos D.P."/>
            <person name="Kaster A.-K."/>
            <person name="Ovreas L."/>
            <person name="Rohde M."/>
            <person name="Galperin M.Y."/>
            <person name="Jogler C."/>
        </authorList>
    </citation>
    <scope>NUCLEOTIDE SEQUENCE [LARGE SCALE GENOMIC DNA]</scope>
    <source>
        <strain evidence="2 3">KOR42</strain>
    </source>
</reference>
<gene>
    <name evidence="2" type="ORF">KOR42_53440</name>
</gene>
<sequence length="121" mass="13685">MDEGLITEHKPMRSWAIVEIMGHQTYCGELSEEVIGGQSFVRIDIPETESGPAFTKLFGAGSIYAITPTTEQVARMMAERHVRHPVSEYDLPAELRAKLRRLESQTDVTDDDEEDDDDRAF</sequence>
<dbReference type="AlphaFoldDB" id="A0A5C5V8S1"/>
<dbReference type="RefSeq" id="WP_146512573.1">
    <property type="nucleotide sequence ID" value="NZ_SIHI01000084.1"/>
</dbReference>
<accession>A0A5C5V8S1</accession>
<dbReference type="EMBL" id="SIHI01000084">
    <property type="protein sequence ID" value="TWT34994.1"/>
    <property type="molecule type" value="Genomic_DNA"/>
</dbReference>
<dbReference type="OrthoDB" id="965837at2"/>
<dbReference type="Proteomes" id="UP000317243">
    <property type="component" value="Unassembled WGS sequence"/>
</dbReference>
<protein>
    <submittedName>
        <fullName evidence="2">Uncharacterized protein</fullName>
    </submittedName>
</protein>
<name>A0A5C5V8S1_9PLAN</name>
<comment type="caution">
    <text evidence="2">The sequence shown here is derived from an EMBL/GenBank/DDBJ whole genome shotgun (WGS) entry which is preliminary data.</text>
</comment>
<evidence type="ECO:0000313" key="2">
    <source>
        <dbReference type="EMBL" id="TWT34994.1"/>
    </source>
</evidence>
<keyword evidence="3" id="KW-1185">Reference proteome</keyword>
<organism evidence="2 3">
    <name type="scientific">Thalassoglobus neptunius</name>
    <dbReference type="NCBI Taxonomy" id="1938619"/>
    <lineage>
        <taxon>Bacteria</taxon>
        <taxon>Pseudomonadati</taxon>
        <taxon>Planctomycetota</taxon>
        <taxon>Planctomycetia</taxon>
        <taxon>Planctomycetales</taxon>
        <taxon>Planctomycetaceae</taxon>
        <taxon>Thalassoglobus</taxon>
    </lineage>
</organism>